<proteinExistence type="predicted"/>
<organism evidence="2 3">
    <name type="scientific">Ellagibacter isourolithinifaciens</name>
    <dbReference type="NCBI Taxonomy" id="2137581"/>
    <lineage>
        <taxon>Bacteria</taxon>
        <taxon>Bacillati</taxon>
        <taxon>Actinomycetota</taxon>
        <taxon>Coriobacteriia</taxon>
        <taxon>Eggerthellales</taxon>
        <taxon>Eggerthellaceae</taxon>
        <taxon>Ellagibacter</taxon>
    </lineage>
</organism>
<evidence type="ECO:0000313" key="2">
    <source>
        <dbReference type="EMBL" id="KAB1636147.1"/>
    </source>
</evidence>
<dbReference type="Pfam" id="PF00211">
    <property type="entry name" value="Guanylate_cyc"/>
    <property type="match status" value="1"/>
</dbReference>
<keyword evidence="3" id="KW-1185">Reference proteome</keyword>
<sequence>MHYDYRAGKKRIDEILDSGMAVIEKNRLPKNDELTFDNSYLSWISAIFIDIRESTELMARDDQEYVAKIVRCFTSELIEILRGEDNLREIGIRGDCVYAVYTTPKKRDIDNVFDLAVWCNTYLNMLNAVLRKRGLDTLRAGIGLGVGHDHVIKAGRKGVDINAHVWMGDAVSTASKLSGYGQKDHRQRIWMSSLFYNNIIDIEVERNSEAKSWFSKSSGEPHGCYQCNVVKTLMNDWINGGMD</sequence>
<accession>A0A6N6NL57</accession>
<evidence type="ECO:0000313" key="3">
    <source>
        <dbReference type="Proteomes" id="UP000468668"/>
    </source>
</evidence>
<dbReference type="RefSeq" id="WP_158050360.1">
    <property type="nucleotide sequence ID" value="NZ_WAJR01000035.1"/>
</dbReference>
<dbReference type="SUPFAM" id="SSF55073">
    <property type="entry name" value="Nucleotide cyclase"/>
    <property type="match status" value="1"/>
</dbReference>
<dbReference type="PROSITE" id="PS50125">
    <property type="entry name" value="GUANYLATE_CYCLASE_2"/>
    <property type="match status" value="1"/>
</dbReference>
<comment type="caution">
    <text evidence="2">The sequence shown here is derived from an EMBL/GenBank/DDBJ whole genome shotgun (WGS) entry which is preliminary data.</text>
</comment>
<dbReference type="GeneID" id="98658729"/>
<protein>
    <submittedName>
        <fullName evidence="2">Adenylate cyclase</fullName>
    </submittedName>
</protein>
<dbReference type="GO" id="GO:0009190">
    <property type="term" value="P:cyclic nucleotide biosynthetic process"/>
    <property type="evidence" value="ECO:0007669"/>
    <property type="project" value="InterPro"/>
</dbReference>
<dbReference type="EMBL" id="WAJR01000035">
    <property type="protein sequence ID" value="KAB1636147.1"/>
    <property type="molecule type" value="Genomic_DNA"/>
</dbReference>
<feature type="domain" description="Guanylate cyclase" evidence="1">
    <location>
        <begin position="45"/>
        <end position="178"/>
    </location>
</feature>
<dbReference type="GO" id="GO:0004016">
    <property type="term" value="F:adenylate cyclase activity"/>
    <property type="evidence" value="ECO:0007669"/>
    <property type="project" value="UniProtKB-ARBA"/>
</dbReference>
<dbReference type="InterPro" id="IPR001054">
    <property type="entry name" value="A/G_cyclase"/>
</dbReference>
<dbReference type="AlphaFoldDB" id="A0A6N6NL57"/>
<dbReference type="Proteomes" id="UP000468668">
    <property type="component" value="Unassembled WGS sequence"/>
</dbReference>
<dbReference type="InterPro" id="IPR029787">
    <property type="entry name" value="Nucleotide_cyclase"/>
</dbReference>
<dbReference type="GO" id="GO:0035556">
    <property type="term" value="P:intracellular signal transduction"/>
    <property type="evidence" value="ECO:0007669"/>
    <property type="project" value="InterPro"/>
</dbReference>
<dbReference type="Gene3D" id="3.30.70.1230">
    <property type="entry name" value="Nucleotide cyclase"/>
    <property type="match status" value="1"/>
</dbReference>
<evidence type="ECO:0000259" key="1">
    <source>
        <dbReference type="PROSITE" id="PS50125"/>
    </source>
</evidence>
<name>A0A6N6NL57_9ACTN</name>
<dbReference type="OrthoDB" id="8776790at2"/>
<gene>
    <name evidence="2" type="ORF">F8C90_09925</name>
</gene>
<reference evidence="2 3" key="1">
    <citation type="submission" date="2019-09" db="EMBL/GenBank/DDBJ databases">
        <title>Whole genome shotgun sequencing (WGS) of Ellagibacter isourolithinifaciens DSM 104140(T) and Adlercreutzia muris DSM 29508(T).</title>
        <authorList>
            <person name="Stoll D.A."/>
            <person name="Danylec N."/>
            <person name="Huch M."/>
        </authorList>
    </citation>
    <scope>NUCLEOTIDE SEQUENCE [LARGE SCALE GENOMIC DNA]</scope>
    <source>
        <strain evidence="2 3">DSM 104140</strain>
    </source>
</reference>